<name>A0AAD4JLU0_PERFH</name>
<organism evidence="2 3">
    <name type="scientific">Perilla frutescens var. hirtella</name>
    <name type="common">Perilla citriodora</name>
    <name type="synonym">Perilla setoyensis</name>
    <dbReference type="NCBI Taxonomy" id="608512"/>
    <lineage>
        <taxon>Eukaryota</taxon>
        <taxon>Viridiplantae</taxon>
        <taxon>Streptophyta</taxon>
        <taxon>Embryophyta</taxon>
        <taxon>Tracheophyta</taxon>
        <taxon>Spermatophyta</taxon>
        <taxon>Magnoliopsida</taxon>
        <taxon>eudicotyledons</taxon>
        <taxon>Gunneridae</taxon>
        <taxon>Pentapetalae</taxon>
        <taxon>asterids</taxon>
        <taxon>lamiids</taxon>
        <taxon>Lamiales</taxon>
        <taxon>Lamiaceae</taxon>
        <taxon>Nepetoideae</taxon>
        <taxon>Elsholtzieae</taxon>
        <taxon>Perilla</taxon>
    </lineage>
</organism>
<comment type="caution">
    <text evidence="2">The sequence shown here is derived from an EMBL/GenBank/DDBJ whole genome shotgun (WGS) entry which is preliminary data.</text>
</comment>
<gene>
    <name evidence="2" type="ORF">C2S53_001262</name>
</gene>
<protein>
    <submittedName>
        <fullName evidence="2">Uncharacterized protein</fullName>
    </submittedName>
</protein>
<evidence type="ECO:0000256" key="1">
    <source>
        <dbReference type="SAM" id="MobiDB-lite"/>
    </source>
</evidence>
<sequence>MTRGGGSHWARSRAISSMGSVSGPIDDNVGQDGTDTQVEESRTVDSRRGLELEIVGCEKYHHEALEHLFEGNYNYLQEEDWPGWIAYWQAEDTQEKARVAKKNHLTEPDGLGSSSQTHHGGARSAVDHMHDLAREQHLSEWEAHHQTYLRLHYLDDLWTSAKARENKEKCDALAAEWIADGREPDMGEIYRQVVAPDRKGCAIGVGNMAPAIRRHTTAQMEEKLSAQQSTVQQVLEKQARMASLLERILSQQPGGAGGSGGSDSGSDRQEDGSEE</sequence>
<feature type="region of interest" description="Disordered" evidence="1">
    <location>
        <begin position="246"/>
        <end position="275"/>
    </location>
</feature>
<keyword evidence="3" id="KW-1185">Reference proteome</keyword>
<reference evidence="2 3" key="1">
    <citation type="journal article" date="2021" name="Nat. Commun.">
        <title>Incipient diploidization of the medicinal plant Perilla within 10,000 years.</title>
        <authorList>
            <person name="Zhang Y."/>
            <person name="Shen Q."/>
            <person name="Leng L."/>
            <person name="Zhang D."/>
            <person name="Chen S."/>
            <person name="Shi Y."/>
            <person name="Ning Z."/>
            <person name="Chen S."/>
        </authorList>
    </citation>
    <scope>NUCLEOTIDE SEQUENCE [LARGE SCALE GENOMIC DNA]</scope>
    <source>
        <strain evidence="3">cv. PC099</strain>
    </source>
</reference>
<dbReference type="Proteomes" id="UP001190926">
    <property type="component" value="Unassembled WGS sequence"/>
</dbReference>
<feature type="region of interest" description="Disordered" evidence="1">
    <location>
        <begin position="1"/>
        <end position="45"/>
    </location>
</feature>
<dbReference type="EMBL" id="SDAM02000021">
    <property type="protein sequence ID" value="KAH6836225.1"/>
    <property type="molecule type" value="Genomic_DNA"/>
</dbReference>
<accession>A0AAD4JLU0</accession>
<dbReference type="AlphaFoldDB" id="A0AAD4JLU0"/>
<evidence type="ECO:0000313" key="2">
    <source>
        <dbReference type="EMBL" id="KAH6836225.1"/>
    </source>
</evidence>
<proteinExistence type="predicted"/>
<feature type="compositionally biased region" description="Basic and acidic residues" evidence="1">
    <location>
        <begin position="265"/>
        <end position="275"/>
    </location>
</feature>
<feature type="compositionally biased region" description="Gly residues" evidence="1">
    <location>
        <begin position="254"/>
        <end position="263"/>
    </location>
</feature>
<feature type="region of interest" description="Disordered" evidence="1">
    <location>
        <begin position="105"/>
        <end position="124"/>
    </location>
</feature>
<evidence type="ECO:0000313" key="3">
    <source>
        <dbReference type="Proteomes" id="UP001190926"/>
    </source>
</evidence>